<dbReference type="GeneID" id="111105895"/>
<evidence type="ECO:0000313" key="3">
    <source>
        <dbReference type="RefSeq" id="XP_022296060.1"/>
    </source>
</evidence>
<gene>
    <name evidence="3" type="primary">LOC111105895</name>
</gene>
<keyword evidence="1" id="KW-1133">Transmembrane helix</keyword>
<feature type="transmembrane region" description="Helical" evidence="1">
    <location>
        <begin position="39"/>
        <end position="60"/>
    </location>
</feature>
<reference evidence="3" key="2">
    <citation type="submission" date="2025-08" db="UniProtKB">
        <authorList>
            <consortium name="RefSeq"/>
        </authorList>
    </citation>
    <scope>IDENTIFICATION</scope>
    <source>
        <tissue evidence="3">Whole sample</tissue>
    </source>
</reference>
<dbReference type="AlphaFoldDB" id="A0A8B8AY12"/>
<dbReference type="RefSeq" id="XP_022296060.1">
    <property type="nucleotide sequence ID" value="XM_022440352.1"/>
</dbReference>
<protein>
    <submittedName>
        <fullName evidence="3">Uncharacterized protein LOC111105895</fullName>
    </submittedName>
</protein>
<evidence type="ECO:0000313" key="2">
    <source>
        <dbReference type="Proteomes" id="UP000694844"/>
    </source>
</evidence>
<keyword evidence="2" id="KW-1185">Reference proteome</keyword>
<accession>A0A8B8AY12</accession>
<evidence type="ECO:0000256" key="1">
    <source>
        <dbReference type="SAM" id="Phobius"/>
    </source>
</evidence>
<keyword evidence="1" id="KW-0472">Membrane</keyword>
<name>A0A8B8AY12_CRAVI</name>
<keyword evidence="1" id="KW-0812">Transmembrane</keyword>
<dbReference type="KEGG" id="cvn:111105895"/>
<proteinExistence type="predicted"/>
<dbReference type="Proteomes" id="UP000694844">
    <property type="component" value="Chromosome 1"/>
</dbReference>
<sequence length="140" mass="15451">MGKTDPSSVTEDNFSGALNVNSTVNIPSQHNFFLSNDTIAIIVGTVLGIVVVIIVFLIVCCQCKKKRRFLVNQQQRSKSDDSVIYANVAPCIRGNNVTMNMNTLTPHTYAIPQIAPNTVGDKCLQKENGGYDKIHYIYVE</sequence>
<organism evidence="2 3">
    <name type="scientific">Crassostrea virginica</name>
    <name type="common">Eastern oyster</name>
    <dbReference type="NCBI Taxonomy" id="6565"/>
    <lineage>
        <taxon>Eukaryota</taxon>
        <taxon>Metazoa</taxon>
        <taxon>Spiralia</taxon>
        <taxon>Lophotrochozoa</taxon>
        <taxon>Mollusca</taxon>
        <taxon>Bivalvia</taxon>
        <taxon>Autobranchia</taxon>
        <taxon>Pteriomorphia</taxon>
        <taxon>Ostreida</taxon>
        <taxon>Ostreoidea</taxon>
        <taxon>Ostreidae</taxon>
        <taxon>Crassostrea</taxon>
    </lineage>
</organism>
<reference evidence="2" key="1">
    <citation type="submission" date="2024-06" db="UniProtKB">
        <authorList>
            <consortium name="RefSeq"/>
        </authorList>
    </citation>
    <scope>NUCLEOTIDE SEQUENCE [LARGE SCALE GENOMIC DNA]</scope>
</reference>